<protein>
    <submittedName>
        <fullName evidence="3">Uncharacterized protein</fullName>
    </submittedName>
</protein>
<reference evidence="3" key="1">
    <citation type="submission" date="2023-10" db="EMBL/GenBank/DDBJ databases">
        <title>Genome assemblies of two species of porcelain crab, Petrolisthes cinctipes and Petrolisthes manimaculis (Anomura: Porcellanidae).</title>
        <authorList>
            <person name="Angst P."/>
        </authorList>
    </citation>
    <scope>NUCLEOTIDE SEQUENCE</scope>
    <source>
        <strain evidence="3">PB745_01</strain>
        <tissue evidence="3">Gill</tissue>
    </source>
</reference>
<keyword evidence="4" id="KW-1185">Reference proteome</keyword>
<comment type="caution">
    <text evidence="3">The sequence shown here is derived from an EMBL/GenBank/DDBJ whole genome shotgun (WGS) entry which is preliminary data.</text>
</comment>
<dbReference type="EMBL" id="JAWQEG010007330">
    <property type="protein sequence ID" value="KAK3852626.1"/>
    <property type="molecule type" value="Genomic_DNA"/>
</dbReference>
<evidence type="ECO:0000313" key="3">
    <source>
        <dbReference type="EMBL" id="KAK3860056.1"/>
    </source>
</evidence>
<accession>A0AAE1ERJ0</accession>
<evidence type="ECO:0000256" key="1">
    <source>
        <dbReference type="SAM" id="MobiDB-lite"/>
    </source>
</evidence>
<dbReference type="AlphaFoldDB" id="A0AAE1ERJ0"/>
<dbReference type="EMBL" id="JAWQEG010004832">
    <property type="protein sequence ID" value="KAK3860056.1"/>
    <property type="molecule type" value="Genomic_DNA"/>
</dbReference>
<feature type="region of interest" description="Disordered" evidence="1">
    <location>
        <begin position="18"/>
        <end position="46"/>
    </location>
</feature>
<evidence type="ECO:0000313" key="4">
    <source>
        <dbReference type="Proteomes" id="UP001286313"/>
    </source>
</evidence>
<gene>
    <name evidence="3" type="ORF">Pcinc_033867</name>
    <name evidence="2" type="ORF">Pcinc_040798</name>
</gene>
<proteinExistence type="predicted"/>
<sequence>MSRLLYCLDVCKNRYQSQLLPPPQPNNLTRRNRKKQHQESQIISVPTPPAAAAAAAVGTLASNNNNWIRSRGTEVLPGEDCDCHAGASVFQATSCH</sequence>
<dbReference type="Proteomes" id="UP001286313">
    <property type="component" value="Unassembled WGS sequence"/>
</dbReference>
<organism evidence="3 4">
    <name type="scientific">Petrolisthes cinctipes</name>
    <name type="common">Flat porcelain crab</name>
    <dbReference type="NCBI Taxonomy" id="88211"/>
    <lineage>
        <taxon>Eukaryota</taxon>
        <taxon>Metazoa</taxon>
        <taxon>Ecdysozoa</taxon>
        <taxon>Arthropoda</taxon>
        <taxon>Crustacea</taxon>
        <taxon>Multicrustacea</taxon>
        <taxon>Malacostraca</taxon>
        <taxon>Eumalacostraca</taxon>
        <taxon>Eucarida</taxon>
        <taxon>Decapoda</taxon>
        <taxon>Pleocyemata</taxon>
        <taxon>Anomura</taxon>
        <taxon>Galatheoidea</taxon>
        <taxon>Porcellanidae</taxon>
        <taxon>Petrolisthes</taxon>
    </lineage>
</organism>
<evidence type="ECO:0000313" key="2">
    <source>
        <dbReference type="EMBL" id="KAK3852626.1"/>
    </source>
</evidence>
<name>A0AAE1ERJ0_PETCI</name>